<feature type="region of interest" description="Disordered" evidence="1">
    <location>
        <begin position="35"/>
        <end position="73"/>
    </location>
</feature>
<feature type="compositionally biased region" description="Basic and acidic residues" evidence="1">
    <location>
        <begin position="44"/>
        <end position="67"/>
    </location>
</feature>
<evidence type="ECO:0000256" key="2">
    <source>
        <dbReference type="SAM" id="SignalP"/>
    </source>
</evidence>
<dbReference type="STRING" id="1183432.AGR3A_Cc420019"/>
<protein>
    <recommendedName>
        <fullName evidence="5">DUF2946 domain-containing protein</fullName>
    </recommendedName>
</protein>
<keyword evidence="4" id="KW-1185">Reference proteome</keyword>
<accession>A0A1S7Q783</accession>
<name>A0A1S7Q783_9HYPH</name>
<gene>
    <name evidence="3" type="ORF">AGR3A_Cc420019</name>
</gene>
<feature type="chain" id="PRO_5013023780" description="DUF2946 domain-containing protein" evidence="2">
    <location>
        <begin position="24"/>
        <end position="134"/>
    </location>
</feature>
<dbReference type="AlphaFoldDB" id="A0A1S7Q783"/>
<proteinExistence type="predicted"/>
<reference evidence="4" key="1">
    <citation type="submission" date="2016-01" db="EMBL/GenBank/DDBJ databases">
        <authorList>
            <person name="Regsiter A."/>
            <person name="william w."/>
        </authorList>
    </citation>
    <scope>NUCLEOTIDE SEQUENCE [LARGE SCALE GENOMIC DNA]</scope>
    <source>
        <strain evidence="4">CFBP 6623</strain>
    </source>
</reference>
<organism evidence="3 4">
    <name type="scientific">Agrobacterium tomkonis CFBP 6623</name>
    <dbReference type="NCBI Taxonomy" id="1183432"/>
    <lineage>
        <taxon>Bacteria</taxon>
        <taxon>Pseudomonadati</taxon>
        <taxon>Pseudomonadota</taxon>
        <taxon>Alphaproteobacteria</taxon>
        <taxon>Hyphomicrobiales</taxon>
        <taxon>Rhizobiaceae</taxon>
        <taxon>Rhizobium/Agrobacterium group</taxon>
        <taxon>Agrobacterium</taxon>
        <taxon>Agrobacterium tumefaciens complex</taxon>
    </lineage>
</organism>
<evidence type="ECO:0000313" key="4">
    <source>
        <dbReference type="Proteomes" id="UP000191988"/>
    </source>
</evidence>
<evidence type="ECO:0000313" key="3">
    <source>
        <dbReference type="EMBL" id="CUX32416.1"/>
    </source>
</evidence>
<dbReference type="RefSeq" id="WP_232370421.1">
    <property type="nucleotide sequence ID" value="NZ_LT009723.1"/>
</dbReference>
<dbReference type="Proteomes" id="UP000191988">
    <property type="component" value="Unassembled WGS sequence"/>
</dbReference>
<keyword evidence="2" id="KW-0732">Signal</keyword>
<dbReference type="EMBL" id="FBWK01000037">
    <property type="protein sequence ID" value="CUX32416.1"/>
    <property type="molecule type" value="Genomic_DNA"/>
</dbReference>
<feature type="signal peptide" evidence="2">
    <location>
        <begin position="1"/>
        <end position="23"/>
    </location>
</feature>
<evidence type="ECO:0000256" key="1">
    <source>
        <dbReference type="SAM" id="MobiDB-lite"/>
    </source>
</evidence>
<evidence type="ECO:0008006" key="5">
    <source>
        <dbReference type="Google" id="ProtNLM"/>
    </source>
</evidence>
<sequence>MRLMIRTLMFLACLLYGAMPAQMAMSMPMDAGMAVSPQSAMSHENGHSNHAGDRDTGAETHLRDTAKAHKSGMGDCCPHGDDAAHPGSCAACLIVVPQTIFADAGRMIFAYPKPQRGILFNGKAFAPPLPPPRA</sequence>